<feature type="transmembrane region" description="Helical" evidence="5">
    <location>
        <begin position="137"/>
        <end position="162"/>
    </location>
</feature>
<dbReference type="GO" id="GO:0016020">
    <property type="term" value="C:membrane"/>
    <property type="evidence" value="ECO:0007669"/>
    <property type="project" value="UniProtKB-SubCell"/>
</dbReference>
<dbReference type="GO" id="GO:0004930">
    <property type="term" value="F:G protein-coupled receptor activity"/>
    <property type="evidence" value="ECO:0007669"/>
    <property type="project" value="InterPro"/>
</dbReference>
<feature type="transmembrane region" description="Helical" evidence="5">
    <location>
        <begin position="232"/>
        <end position="256"/>
    </location>
</feature>
<name>A0AAD7RXA7_9TELE</name>
<keyword evidence="4 5" id="KW-0472">Membrane</keyword>
<evidence type="ECO:0000256" key="4">
    <source>
        <dbReference type="ARBA" id="ARBA00023136"/>
    </source>
</evidence>
<dbReference type="PANTHER" id="PTHR26451:SF886">
    <property type="entry name" value="GROWTH HORMONE SECRETAGOGUE RECEPTOR TYPE 1-LIKE-RELATED"/>
    <property type="match status" value="1"/>
</dbReference>
<feature type="transmembrane region" description="Helical" evidence="5">
    <location>
        <begin position="190"/>
        <end position="212"/>
    </location>
</feature>
<evidence type="ECO:0000256" key="2">
    <source>
        <dbReference type="ARBA" id="ARBA00022692"/>
    </source>
</evidence>
<evidence type="ECO:0000256" key="3">
    <source>
        <dbReference type="ARBA" id="ARBA00022989"/>
    </source>
</evidence>
<evidence type="ECO:0000313" key="8">
    <source>
        <dbReference type="Proteomes" id="UP001221898"/>
    </source>
</evidence>
<sequence>MDQNNSVEELQLIARDPAVLRARMATVQVLVWLFIYIDIFMLFTFLSKQVFRSDTRYVLFAHTLLVDSAFLLLTDLVVLFSYFYVLLPVSKCILLCLLMEIVTKNTAFTITAMCLERYVAICMPLRHATISTTSRTMAALVIIWIFSSLKASVDLFILIAIAPQGYFAKPTLCHYEIMILTRWHCLMRAAFYQVDFVVIMIIILFCYAKIMLAAQVASGENQRSASKGRRTLLLHSLQLFLCMVDMWCPYIEAVVMERSLHAYLTIRFVNFTAFTIVSRALSPLIYGLRDKKFCLALTYYMSCRMNNHISAEA</sequence>
<dbReference type="SUPFAM" id="SSF81321">
    <property type="entry name" value="Family A G protein-coupled receptor-like"/>
    <property type="match status" value="1"/>
</dbReference>
<dbReference type="GO" id="GO:0005549">
    <property type="term" value="F:odorant binding"/>
    <property type="evidence" value="ECO:0007669"/>
    <property type="project" value="TreeGrafter"/>
</dbReference>
<evidence type="ECO:0000256" key="1">
    <source>
        <dbReference type="ARBA" id="ARBA00004370"/>
    </source>
</evidence>
<dbReference type="PANTHER" id="PTHR26451">
    <property type="entry name" value="G_PROTEIN_RECEP_F1_2 DOMAIN-CONTAINING PROTEIN"/>
    <property type="match status" value="1"/>
</dbReference>
<dbReference type="InterPro" id="IPR052921">
    <property type="entry name" value="GPCR1_Superfamily_Member"/>
</dbReference>
<dbReference type="PROSITE" id="PS50262">
    <property type="entry name" value="G_PROTEIN_RECEP_F1_2"/>
    <property type="match status" value="1"/>
</dbReference>
<gene>
    <name evidence="7" type="ORF">AAFF_G00079220</name>
</gene>
<keyword evidence="3 5" id="KW-1133">Transmembrane helix</keyword>
<protein>
    <recommendedName>
        <fullName evidence="6">G-protein coupled receptors family 1 profile domain-containing protein</fullName>
    </recommendedName>
</protein>
<dbReference type="PRINTS" id="PR00237">
    <property type="entry name" value="GPCRRHODOPSN"/>
</dbReference>
<keyword evidence="8" id="KW-1185">Reference proteome</keyword>
<keyword evidence="2 5" id="KW-0812">Transmembrane</keyword>
<accession>A0AAD7RXA7</accession>
<dbReference type="EMBL" id="JAINUG010000149">
    <property type="protein sequence ID" value="KAJ8392116.1"/>
    <property type="molecule type" value="Genomic_DNA"/>
</dbReference>
<dbReference type="Proteomes" id="UP001221898">
    <property type="component" value="Unassembled WGS sequence"/>
</dbReference>
<comment type="subcellular location">
    <subcellularLocation>
        <location evidence="1">Membrane</location>
    </subcellularLocation>
</comment>
<proteinExistence type="predicted"/>
<dbReference type="InterPro" id="IPR000276">
    <property type="entry name" value="GPCR_Rhodpsn"/>
</dbReference>
<comment type="caution">
    <text evidence="7">The sequence shown here is derived from an EMBL/GenBank/DDBJ whole genome shotgun (WGS) entry which is preliminary data.</text>
</comment>
<dbReference type="GO" id="GO:0004984">
    <property type="term" value="F:olfactory receptor activity"/>
    <property type="evidence" value="ECO:0007669"/>
    <property type="project" value="TreeGrafter"/>
</dbReference>
<evidence type="ECO:0000259" key="6">
    <source>
        <dbReference type="PROSITE" id="PS50262"/>
    </source>
</evidence>
<feature type="transmembrane region" description="Helical" evidence="5">
    <location>
        <begin position="25"/>
        <end position="46"/>
    </location>
</feature>
<feature type="transmembrane region" description="Helical" evidence="5">
    <location>
        <begin position="58"/>
        <end position="87"/>
    </location>
</feature>
<organism evidence="7 8">
    <name type="scientific">Aldrovandia affinis</name>
    <dbReference type="NCBI Taxonomy" id="143900"/>
    <lineage>
        <taxon>Eukaryota</taxon>
        <taxon>Metazoa</taxon>
        <taxon>Chordata</taxon>
        <taxon>Craniata</taxon>
        <taxon>Vertebrata</taxon>
        <taxon>Euteleostomi</taxon>
        <taxon>Actinopterygii</taxon>
        <taxon>Neopterygii</taxon>
        <taxon>Teleostei</taxon>
        <taxon>Notacanthiformes</taxon>
        <taxon>Halosauridae</taxon>
        <taxon>Aldrovandia</taxon>
    </lineage>
</organism>
<evidence type="ECO:0000256" key="5">
    <source>
        <dbReference type="SAM" id="Phobius"/>
    </source>
</evidence>
<feature type="transmembrane region" description="Helical" evidence="5">
    <location>
        <begin position="262"/>
        <end position="282"/>
    </location>
</feature>
<reference evidence="7" key="1">
    <citation type="journal article" date="2023" name="Science">
        <title>Genome structures resolve the early diversification of teleost fishes.</title>
        <authorList>
            <person name="Parey E."/>
            <person name="Louis A."/>
            <person name="Montfort J."/>
            <person name="Bouchez O."/>
            <person name="Roques C."/>
            <person name="Iampietro C."/>
            <person name="Lluch J."/>
            <person name="Castinel A."/>
            <person name="Donnadieu C."/>
            <person name="Desvignes T."/>
            <person name="Floi Bucao C."/>
            <person name="Jouanno E."/>
            <person name="Wen M."/>
            <person name="Mejri S."/>
            <person name="Dirks R."/>
            <person name="Jansen H."/>
            <person name="Henkel C."/>
            <person name="Chen W.J."/>
            <person name="Zahm M."/>
            <person name="Cabau C."/>
            <person name="Klopp C."/>
            <person name="Thompson A.W."/>
            <person name="Robinson-Rechavi M."/>
            <person name="Braasch I."/>
            <person name="Lecointre G."/>
            <person name="Bobe J."/>
            <person name="Postlethwait J.H."/>
            <person name="Berthelot C."/>
            <person name="Roest Crollius H."/>
            <person name="Guiguen Y."/>
        </authorList>
    </citation>
    <scope>NUCLEOTIDE SEQUENCE</scope>
    <source>
        <strain evidence="7">NC1722</strain>
    </source>
</reference>
<dbReference type="Gene3D" id="1.20.1070.10">
    <property type="entry name" value="Rhodopsin 7-helix transmembrane proteins"/>
    <property type="match status" value="1"/>
</dbReference>
<evidence type="ECO:0000313" key="7">
    <source>
        <dbReference type="EMBL" id="KAJ8392116.1"/>
    </source>
</evidence>
<feature type="domain" description="G-protein coupled receptors family 1 profile" evidence="6">
    <location>
        <begin position="37"/>
        <end position="286"/>
    </location>
</feature>
<dbReference type="AlphaFoldDB" id="A0AAD7RXA7"/>
<dbReference type="Pfam" id="PF00001">
    <property type="entry name" value="7tm_1"/>
    <property type="match status" value="1"/>
</dbReference>
<dbReference type="InterPro" id="IPR017452">
    <property type="entry name" value="GPCR_Rhodpsn_7TM"/>
</dbReference>
<dbReference type="FunFam" id="1.20.1070.10:FF:000096">
    <property type="entry name" value="Odorant receptor 131-2"/>
    <property type="match status" value="1"/>
</dbReference>